<dbReference type="WBParaSite" id="Pan_g17488.t1">
    <property type="protein sequence ID" value="Pan_g17488.t1"/>
    <property type="gene ID" value="Pan_g17488"/>
</dbReference>
<feature type="transmembrane region" description="Helical" evidence="1">
    <location>
        <begin position="520"/>
        <end position="544"/>
    </location>
</feature>
<keyword evidence="1" id="KW-0472">Membrane</keyword>
<feature type="transmembrane region" description="Helical" evidence="1">
    <location>
        <begin position="155"/>
        <end position="177"/>
    </location>
</feature>
<keyword evidence="2" id="KW-1185">Reference proteome</keyword>
<feature type="transmembrane region" description="Helical" evidence="1">
    <location>
        <begin position="265"/>
        <end position="288"/>
    </location>
</feature>
<organism evidence="2 3">
    <name type="scientific">Panagrellus redivivus</name>
    <name type="common">Microworm</name>
    <dbReference type="NCBI Taxonomy" id="6233"/>
    <lineage>
        <taxon>Eukaryota</taxon>
        <taxon>Metazoa</taxon>
        <taxon>Ecdysozoa</taxon>
        <taxon>Nematoda</taxon>
        <taxon>Chromadorea</taxon>
        <taxon>Rhabditida</taxon>
        <taxon>Tylenchina</taxon>
        <taxon>Panagrolaimomorpha</taxon>
        <taxon>Panagrolaimoidea</taxon>
        <taxon>Panagrolaimidae</taxon>
        <taxon>Panagrellus</taxon>
    </lineage>
</organism>
<feature type="transmembrane region" description="Helical" evidence="1">
    <location>
        <begin position="36"/>
        <end position="55"/>
    </location>
</feature>
<dbReference type="Proteomes" id="UP000492821">
    <property type="component" value="Unassembled WGS sequence"/>
</dbReference>
<feature type="transmembrane region" description="Helical" evidence="1">
    <location>
        <begin position="220"/>
        <end position="245"/>
    </location>
</feature>
<evidence type="ECO:0000256" key="1">
    <source>
        <dbReference type="SAM" id="Phobius"/>
    </source>
</evidence>
<keyword evidence="1" id="KW-1133">Transmembrane helix</keyword>
<feature type="transmembrane region" description="Helical" evidence="1">
    <location>
        <begin position="67"/>
        <end position="91"/>
    </location>
</feature>
<dbReference type="AlphaFoldDB" id="A0A7E4V7C1"/>
<reference evidence="3" key="2">
    <citation type="submission" date="2020-10" db="UniProtKB">
        <authorList>
            <consortium name="WormBaseParasite"/>
        </authorList>
    </citation>
    <scope>IDENTIFICATION</scope>
</reference>
<feature type="transmembrane region" description="Helical" evidence="1">
    <location>
        <begin position="447"/>
        <end position="471"/>
    </location>
</feature>
<protein>
    <submittedName>
        <fullName evidence="3">G_PROTEIN_RECEP_F1_2 domain-containing protein</fullName>
    </submittedName>
</protein>
<evidence type="ECO:0000313" key="3">
    <source>
        <dbReference type="WBParaSite" id="Pan_g17488.t1"/>
    </source>
</evidence>
<reference evidence="2" key="1">
    <citation type="journal article" date="2013" name="Genetics">
        <title>The draft genome and transcriptome of Panagrellus redivivus are shaped by the harsh demands of a free-living lifestyle.</title>
        <authorList>
            <person name="Srinivasan J."/>
            <person name="Dillman A.R."/>
            <person name="Macchietto M.G."/>
            <person name="Heikkinen L."/>
            <person name="Lakso M."/>
            <person name="Fracchia K.M."/>
            <person name="Antoshechkin I."/>
            <person name="Mortazavi A."/>
            <person name="Wong G."/>
            <person name="Sternberg P.W."/>
        </authorList>
    </citation>
    <scope>NUCLEOTIDE SEQUENCE [LARGE SCALE GENOMIC DNA]</scope>
    <source>
        <strain evidence="2">MT8872</strain>
    </source>
</reference>
<feature type="transmembrane region" description="Helical" evidence="1">
    <location>
        <begin position="332"/>
        <end position="358"/>
    </location>
</feature>
<feature type="transmembrane region" description="Helical" evidence="1">
    <location>
        <begin position="379"/>
        <end position="401"/>
    </location>
</feature>
<proteinExistence type="predicted"/>
<feature type="transmembrane region" description="Helical" evidence="1">
    <location>
        <begin position="483"/>
        <end position="508"/>
    </location>
</feature>
<dbReference type="PANTHER" id="PTHR46891">
    <property type="entry name" value="SERPENTINE RECEPTOR, CLASS H-RELATED"/>
    <property type="match status" value="1"/>
</dbReference>
<name>A0A7E4V7C1_PANRE</name>
<feature type="transmembrane region" description="Helical" evidence="1">
    <location>
        <begin position="111"/>
        <end position="134"/>
    </location>
</feature>
<evidence type="ECO:0000313" key="2">
    <source>
        <dbReference type="Proteomes" id="UP000492821"/>
    </source>
</evidence>
<accession>A0A7E4V7C1</accession>
<sequence length="572" mass="64436">MTVHTTTIRIDCSMLEQHSFSSAPYIHPYFASRVELIPLGIFSVLLGFFVDYVIVTRSSALGTYKYYLLNQTIWAQMLEIFMLVFNPVFLSPHIAGYMSGFLQNIGSYECTVAAATLCFLLYINTVAGITLSLINRYIFTFFPQHRKLLENKYTLMGLALFHIVFYILDILIFVSLATDSETIRIYAKNETAGGLDSFYAEPSLIYVSEYGGKTRLLCQYIFGVLVILVTILTASVSIFVLNVVIKRKKTSIATLTAKSLVLSSIVQAVLCIVMVYTPMLLVMFAWGYNAPNSANIKLSEFREKSKDVSIIQGQGDAHFYVESGIFRDRGSYGFTVVATTLSLIIYVNAVIGIALSLINRYVFTFIPAKKKYFDNKYTLFLIFLLHISLYIVIIVILAFTATDATTIRSYAKSETGTALLEYFNEQTFIYVSEFGTRTRSICQSASAAFVIFIFSSLMGIIWFTISVTLYRKKPSIISKTSKSLIIAAIVQTLLCAFMLYTPMFVVVFTSGFNIQGSTNVVNAFMILISYHGTVDMLCTLYFVVPYRNYCLRLFRIVRKRMSSSVVSESVFS</sequence>
<keyword evidence="1" id="KW-0812">Transmembrane</keyword>
<dbReference type="InterPro" id="IPR019422">
    <property type="entry name" value="7TM_GPCR_serpentine_rcpt_Srh"/>
</dbReference>
<dbReference type="Pfam" id="PF10318">
    <property type="entry name" value="7TM_GPCR_Srh"/>
    <property type="match status" value="2"/>
</dbReference>